<evidence type="ECO:0000256" key="1">
    <source>
        <dbReference type="SAM" id="MobiDB-lite"/>
    </source>
</evidence>
<dbReference type="AlphaFoldDB" id="A0A8E2F2Y9"/>
<protein>
    <submittedName>
        <fullName evidence="2">Uncharacterized protein</fullName>
    </submittedName>
</protein>
<sequence>MRPMHACFRTALNHAFRPSCQSISGGWAVHEFLAPAFAQSTQYSRRAFSHTHRPGVQSIEDQNKTAVLPKEEGPVKDSQIPSRGHRTHFTTRLPAPGCRSDIQAWLMVLESLLPAHLRWNSLRDNGIQLPVTAVEISRLLLEAQSSEQDILSHIALVERRWNIVMWIMKKLVEEGHPIGTVSEGPEPFANVIWDNTSLSLEEATNNAVWADRARPLKKLKQGLKELTEASDTVKYELDLIKSALGQVWRSLGNMILVAAEEKSETNAVIMPHVLEIIAYLHHVEMVPEAVYRYFPAQDSSIIQQPPTLHLLSSRILTALSDATWKAHESSAQCGKERLNAQYFLGHEIPGSRYKITVPEIGPEIWVELVLWSCLHGGWILDGAAILEKILSYQGENRWSLICWRDIVNSTQASKPLQITEDWGKLAAQFQSSGKTFYSEDCGDRLLVQRTVSSEVVTAFVDALINTMRLGVGNRGLPPEQIISHISSLKQLLDRDNLSLGSSSWDAIITRILESGGIVPEKDPDLMLEVLGLTQNFGEELSSANATLQETEAYPSPAYVFDASAAPIGLLHQTIFAFVQIGNVTGALKAFQQLQQYVDDNKMRSIRDFFQTLEVSRPESETHFTSNYTPIDFPGFFLHIPITLLAKMLDITTESRIFEFGRWLLFSSEIDGPLITPRMYNSRELAPSLIRYGTAARDQKLLMKVVQLVGAPGAGGGSGYRLPAEVLSAFLHSQIQHRRWDSVKSIYTYVKDNPGYRPQSKTLAVFVSELVRLRSETDEWRQSRSRKAKFIFSAFLNAWKDIIQTDLHLQLNSVLGILSTLGPEWVDFCSRLWTNTGRQKLVLNPEDFNQILAGVVDSYGSLEGKRIVDMWCYATTGIEFRDYRAPGGLPTMPKFRPRKVDHYDDRPLDIELSQPPSAKISFYGRVAPNVRTIRVILRKAAEEEMGRSVKDIKISIAERAEIQYMLEWAELSLRNMGLDNKDIQREFGTLASIANLKEPPPRSLIGFDEITEGIL</sequence>
<feature type="region of interest" description="Disordered" evidence="1">
    <location>
        <begin position="69"/>
        <end position="92"/>
    </location>
</feature>
<reference evidence="2 3" key="1">
    <citation type="journal article" date="2016" name="Nat. Commun.">
        <title>Ectomycorrhizal ecology is imprinted in the genome of the dominant symbiotic fungus Cenococcum geophilum.</title>
        <authorList>
            <consortium name="DOE Joint Genome Institute"/>
            <person name="Peter M."/>
            <person name="Kohler A."/>
            <person name="Ohm R.A."/>
            <person name="Kuo A."/>
            <person name="Krutzmann J."/>
            <person name="Morin E."/>
            <person name="Arend M."/>
            <person name="Barry K.W."/>
            <person name="Binder M."/>
            <person name="Choi C."/>
            <person name="Clum A."/>
            <person name="Copeland A."/>
            <person name="Grisel N."/>
            <person name="Haridas S."/>
            <person name="Kipfer T."/>
            <person name="LaButti K."/>
            <person name="Lindquist E."/>
            <person name="Lipzen A."/>
            <person name="Maire R."/>
            <person name="Meier B."/>
            <person name="Mihaltcheva S."/>
            <person name="Molinier V."/>
            <person name="Murat C."/>
            <person name="Poggeler S."/>
            <person name="Quandt C.A."/>
            <person name="Sperisen C."/>
            <person name="Tritt A."/>
            <person name="Tisserant E."/>
            <person name="Crous P.W."/>
            <person name="Henrissat B."/>
            <person name="Nehls U."/>
            <person name="Egli S."/>
            <person name="Spatafora J.W."/>
            <person name="Grigoriev I.V."/>
            <person name="Martin F.M."/>
        </authorList>
    </citation>
    <scope>NUCLEOTIDE SEQUENCE [LARGE SCALE GENOMIC DNA]</scope>
    <source>
        <strain evidence="2 3">CBS 207.34</strain>
    </source>
</reference>
<proteinExistence type="predicted"/>
<accession>A0A8E2F2Y9</accession>
<dbReference type="EMBL" id="KV749493">
    <property type="protein sequence ID" value="OCL09176.1"/>
    <property type="molecule type" value="Genomic_DNA"/>
</dbReference>
<dbReference type="OrthoDB" id="5341924at2759"/>
<organism evidence="2 3">
    <name type="scientific">Glonium stellatum</name>
    <dbReference type="NCBI Taxonomy" id="574774"/>
    <lineage>
        <taxon>Eukaryota</taxon>
        <taxon>Fungi</taxon>
        <taxon>Dikarya</taxon>
        <taxon>Ascomycota</taxon>
        <taxon>Pezizomycotina</taxon>
        <taxon>Dothideomycetes</taxon>
        <taxon>Pleosporomycetidae</taxon>
        <taxon>Gloniales</taxon>
        <taxon>Gloniaceae</taxon>
        <taxon>Glonium</taxon>
    </lineage>
</organism>
<evidence type="ECO:0000313" key="3">
    <source>
        <dbReference type="Proteomes" id="UP000250140"/>
    </source>
</evidence>
<gene>
    <name evidence="2" type="ORF">AOQ84DRAFT_339341</name>
</gene>
<keyword evidence="3" id="KW-1185">Reference proteome</keyword>
<evidence type="ECO:0000313" key="2">
    <source>
        <dbReference type="EMBL" id="OCL09176.1"/>
    </source>
</evidence>
<name>A0A8E2F2Y9_9PEZI</name>
<dbReference type="Proteomes" id="UP000250140">
    <property type="component" value="Unassembled WGS sequence"/>
</dbReference>